<dbReference type="PANTHER" id="PTHR21248">
    <property type="entry name" value="CARDIOLIPIN SYNTHASE"/>
    <property type="match status" value="1"/>
</dbReference>
<comment type="caution">
    <text evidence="1">The sequence shown here is derived from an EMBL/GenBank/DDBJ whole genome shotgun (WGS) entry which is preliminary data.</text>
</comment>
<evidence type="ECO:0000313" key="2">
    <source>
        <dbReference type="Proteomes" id="UP000663828"/>
    </source>
</evidence>
<dbReference type="AlphaFoldDB" id="A0A813PAL9"/>
<dbReference type="SUPFAM" id="SSF56024">
    <property type="entry name" value="Phospholipase D/nuclease"/>
    <property type="match status" value="1"/>
</dbReference>
<dbReference type="PANTHER" id="PTHR21248:SF22">
    <property type="entry name" value="PHOSPHOLIPASE D"/>
    <property type="match status" value="1"/>
</dbReference>
<sequence>MLHSMDTMDASLTVETLEYALKNNFEYPKLILEKTNNTVTSLYVSNSLISRAPQQAVDILLGKPKHHFKSKDQQELFEHEVTNEEMNLAAKYGRFPQRPSDLFCQSMIFIDSSLFYGVICTLEHNPMAGSVSPALVGTSGIIPLTIITTIADIMLHYYHAITHAEKEVLFATCWWEKGEIADMMCKSLRDLSKRAAEKKTCRSEDCTSKFEPDLVCLHDETRANQEFRFGIDSSSIVSTKDPLQKAVARTRLRFRHDRNKFSTPTRNRKSLSKSPLTTHLNECGKCAQSVHSAANLSSLQLERQNMNFTSFIFHSLHQPVPIAFVNCSPNGIPGHVNKVNPQNLAWIYTFRCAQKSIFIQSPNFNASLVINGVMSACRRGVQVTLYGWFRF</sequence>
<dbReference type="EMBL" id="CAJNOR010000010">
    <property type="protein sequence ID" value="CAF0749919.1"/>
    <property type="molecule type" value="Genomic_DNA"/>
</dbReference>
<keyword evidence="2" id="KW-1185">Reference proteome</keyword>
<gene>
    <name evidence="1" type="ORF">XAT740_LOCUS362</name>
</gene>
<name>A0A813PAL9_ADIRI</name>
<evidence type="ECO:0000313" key="1">
    <source>
        <dbReference type="EMBL" id="CAF0749919.1"/>
    </source>
</evidence>
<protein>
    <submittedName>
        <fullName evidence="1">Uncharacterized protein</fullName>
    </submittedName>
</protein>
<accession>A0A813PAL9</accession>
<proteinExistence type="predicted"/>
<dbReference type="Proteomes" id="UP000663828">
    <property type="component" value="Unassembled WGS sequence"/>
</dbReference>
<reference evidence="1" key="1">
    <citation type="submission" date="2021-02" db="EMBL/GenBank/DDBJ databases">
        <authorList>
            <person name="Nowell W R."/>
        </authorList>
    </citation>
    <scope>NUCLEOTIDE SEQUENCE</scope>
</reference>
<organism evidence="1 2">
    <name type="scientific">Adineta ricciae</name>
    <name type="common">Rotifer</name>
    <dbReference type="NCBI Taxonomy" id="249248"/>
    <lineage>
        <taxon>Eukaryota</taxon>
        <taxon>Metazoa</taxon>
        <taxon>Spiralia</taxon>
        <taxon>Gnathifera</taxon>
        <taxon>Rotifera</taxon>
        <taxon>Eurotatoria</taxon>
        <taxon>Bdelloidea</taxon>
        <taxon>Adinetida</taxon>
        <taxon>Adinetidae</taxon>
        <taxon>Adineta</taxon>
    </lineage>
</organism>